<dbReference type="GO" id="GO:0016567">
    <property type="term" value="P:protein ubiquitination"/>
    <property type="evidence" value="ECO:0007669"/>
    <property type="project" value="TreeGrafter"/>
</dbReference>
<protein>
    <recommendedName>
        <fullName evidence="2">RING-type E3 ubiquitin transferase</fullName>
        <ecNumber evidence="2">2.3.2.27</ecNumber>
    </recommendedName>
</protein>
<dbReference type="SMART" id="SM00184">
    <property type="entry name" value="RING"/>
    <property type="match status" value="1"/>
</dbReference>
<proteinExistence type="predicted"/>
<reference evidence="10 11" key="1">
    <citation type="journal article" date="2014" name="PLoS ONE">
        <title>Global Analysis of Gene Expression Profiles in Physic Nut (Jatropha curcas L.) Seedlings Exposed to Salt Stress.</title>
        <authorList>
            <person name="Zhang L."/>
            <person name="Zhang C."/>
            <person name="Wu P."/>
            <person name="Chen Y."/>
            <person name="Li M."/>
            <person name="Jiang H."/>
            <person name="Wu G."/>
        </authorList>
    </citation>
    <scope>NUCLEOTIDE SEQUENCE [LARGE SCALE GENOMIC DNA]</scope>
    <source>
        <strain evidence="11">cv. GZQX0401</strain>
        <tissue evidence="10">Young leaves</tissue>
    </source>
</reference>
<keyword evidence="4" id="KW-0479">Metal-binding</keyword>
<dbReference type="Pfam" id="PF13639">
    <property type="entry name" value="zf-RING_2"/>
    <property type="match status" value="1"/>
</dbReference>
<dbReference type="CDD" id="cd16454">
    <property type="entry name" value="RING-H2_PA-TM-RING"/>
    <property type="match status" value="1"/>
</dbReference>
<dbReference type="AlphaFoldDB" id="A0A067JNH6"/>
<dbReference type="Gene3D" id="3.30.40.10">
    <property type="entry name" value="Zinc/RING finger domain, C3HC4 (zinc finger)"/>
    <property type="match status" value="1"/>
</dbReference>
<keyword evidence="5 8" id="KW-0863">Zinc-finger</keyword>
<evidence type="ECO:0000256" key="4">
    <source>
        <dbReference type="ARBA" id="ARBA00022723"/>
    </source>
</evidence>
<organism evidence="10 11">
    <name type="scientific">Jatropha curcas</name>
    <name type="common">Barbados nut</name>
    <dbReference type="NCBI Taxonomy" id="180498"/>
    <lineage>
        <taxon>Eukaryota</taxon>
        <taxon>Viridiplantae</taxon>
        <taxon>Streptophyta</taxon>
        <taxon>Embryophyta</taxon>
        <taxon>Tracheophyta</taxon>
        <taxon>Spermatophyta</taxon>
        <taxon>Magnoliopsida</taxon>
        <taxon>eudicotyledons</taxon>
        <taxon>Gunneridae</taxon>
        <taxon>Pentapetalae</taxon>
        <taxon>rosids</taxon>
        <taxon>fabids</taxon>
        <taxon>Malpighiales</taxon>
        <taxon>Euphorbiaceae</taxon>
        <taxon>Crotonoideae</taxon>
        <taxon>Jatropheae</taxon>
        <taxon>Jatropha</taxon>
    </lineage>
</organism>
<sequence length="153" mass="17213">MDNLSPRERDRFIRTWLHSIIPVQTVLDDNIQSMLVEANRDFSPEQYLGIGDDDEETIFGDDDDEDLVIALLASIDYCPTAQPASQESIDKLKDVRIEKSDLDCSICLDELLVGSEAKCLPCSHVYHGNCIAEWLKNSNTCPLCRYSLPTDSS</sequence>
<name>A0A067JNH6_JATCU</name>
<dbReference type="PANTHER" id="PTHR15710">
    <property type="entry name" value="E3 UBIQUITIN-PROTEIN LIGASE PRAJA"/>
    <property type="match status" value="1"/>
</dbReference>
<evidence type="ECO:0000256" key="7">
    <source>
        <dbReference type="ARBA" id="ARBA00022833"/>
    </source>
</evidence>
<keyword evidence="6" id="KW-0833">Ubl conjugation pathway</keyword>
<keyword evidence="11" id="KW-1185">Reference proteome</keyword>
<evidence type="ECO:0000256" key="8">
    <source>
        <dbReference type="PROSITE-ProRule" id="PRU00175"/>
    </source>
</evidence>
<dbReference type="EC" id="2.3.2.27" evidence="2"/>
<gene>
    <name evidence="10" type="ORF">JCGZ_20588</name>
</gene>
<dbReference type="InterPro" id="IPR001841">
    <property type="entry name" value="Znf_RING"/>
</dbReference>
<dbReference type="PANTHER" id="PTHR15710:SF245">
    <property type="entry name" value="RING-TYPE DOMAIN-CONTAINING PROTEIN"/>
    <property type="match status" value="1"/>
</dbReference>
<dbReference type="GO" id="GO:0061630">
    <property type="term" value="F:ubiquitin protein ligase activity"/>
    <property type="evidence" value="ECO:0007669"/>
    <property type="project" value="UniProtKB-EC"/>
</dbReference>
<dbReference type="GO" id="GO:0008270">
    <property type="term" value="F:zinc ion binding"/>
    <property type="evidence" value="ECO:0007669"/>
    <property type="project" value="UniProtKB-KW"/>
</dbReference>
<keyword evidence="3" id="KW-0808">Transferase</keyword>
<dbReference type="SUPFAM" id="SSF57850">
    <property type="entry name" value="RING/U-box"/>
    <property type="match status" value="1"/>
</dbReference>
<evidence type="ECO:0000256" key="2">
    <source>
        <dbReference type="ARBA" id="ARBA00012483"/>
    </source>
</evidence>
<comment type="catalytic activity">
    <reaction evidence="1">
        <text>S-ubiquitinyl-[E2 ubiquitin-conjugating enzyme]-L-cysteine + [acceptor protein]-L-lysine = [E2 ubiquitin-conjugating enzyme]-L-cysteine + N(6)-ubiquitinyl-[acceptor protein]-L-lysine.</text>
        <dbReference type="EC" id="2.3.2.27"/>
    </reaction>
</comment>
<evidence type="ECO:0000313" key="10">
    <source>
        <dbReference type="EMBL" id="KDP25432.1"/>
    </source>
</evidence>
<dbReference type="PROSITE" id="PS50089">
    <property type="entry name" value="ZF_RING_2"/>
    <property type="match status" value="1"/>
</dbReference>
<accession>A0A067JNH6</accession>
<evidence type="ECO:0000259" key="9">
    <source>
        <dbReference type="PROSITE" id="PS50089"/>
    </source>
</evidence>
<dbReference type="OrthoDB" id="851237at2759"/>
<dbReference type="InterPro" id="IPR013083">
    <property type="entry name" value="Znf_RING/FYVE/PHD"/>
</dbReference>
<dbReference type="EMBL" id="KK914993">
    <property type="protein sequence ID" value="KDP25432.1"/>
    <property type="molecule type" value="Genomic_DNA"/>
</dbReference>
<dbReference type="FunFam" id="3.30.40.10:FF:000127">
    <property type="entry name" value="E3 ubiquitin-protein ligase RNF181"/>
    <property type="match status" value="1"/>
</dbReference>
<dbReference type="KEGG" id="jcu:105646047"/>
<evidence type="ECO:0000256" key="5">
    <source>
        <dbReference type="ARBA" id="ARBA00022771"/>
    </source>
</evidence>
<keyword evidence="7" id="KW-0862">Zinc</keyword>
<dbReference type="GO" id="GO:0005737">
    <property type="term" value="C:cytoplasm"/>
    <property type="evidence" value="ECO:0007669"/>
    <property type="project" value="TreeGrafter"/>
</dbReference>
<feature type="domain" description="RING-type" evidence="9">
    <location>
        <begin position="104"/>
        <end position="145"/>
    </location>
</feature>
<dbReference type="Proteomes" id="UP000027138">
    <property type="component" value="Unassembled WGS sequence"/>
</dbReference>
<evidence type="ECO:0000256" key="3">
    <source>
        <dbReference type="ARBA" id="ARBA00022679"/>
    </source>
</evidence>
<evidence type="ECO:0000256" key="6">
    <source>
        <dbReference type="ARBA" id="ARBA00022786"/>
    </source>
</evidence>
<evidence type="ECO:0000256" key="1">
    <source>
        <dbReference type="ARBA" id="ARBA00000900"/>
    </source>
</evidence>
<evidence type="ECO:0000313" key="11">
    <source>
        <dbReference type="Proteomes" id="UP000027138"/>
    </source>
</evidence>